<keyword evidence="2" id="KW-0472">Membrane</keyword>
<keyword evidence="2" id="KW-0812">Transmembrane</keyword>
<comment type="similarity">
    <text evidence="1 2">Belongs to the outer membrane factor (OMF) (TC 1.B.17) family.</text>
</comment>
<feature type="chain" id="PRO_5045001645" evidence="2">
    <location>
        <begin position="20"/>
        <end position="466"/>
    </location>
</feature>
<keyword evidence="2" id="KW-0732">Signal</keyword>
<dbReference type="PANTHER" id="PTHR30203">
    <property type="entry name" value="OUTER MEMBRANE CATION EFFLUX PROTEIN"/>
    <property type="match status" value="1"/>
</dbReference>
<proteinExistence type="inferred from homology"/>
<dbReference type="NCBIfam" id="TIGR01845">
    <property type="entry name" value="outer_NodT"/>
    <property type="match status" value="1"/>
</dbReference>
<evidence type="ECO:0000313" key="4">
    <source>
        <dbReference type="Proteomes" id="UP001297600"/>
    </source>
</evidence>
<dbReference type="Pfam" id="PF02321">
    <property type="entry name" value="OEP"/>
    <property type="match status" value="2"/>
</dbReference>
<evidence type="ECO:0000313" key="3">
    <source>
        <dbReference type="EMBL" id="MCG5030335.1"/>
    </source>
</evidence>
<evidence type="ECO:0000256" key="1">
    <source>
        <dbReference type="ARBA" id="ARBA00007613"/>
    </source>
</evidence>
<keyword evidence="2" id="KW-0449">Lipoprotein</keyword>
<dbReference type="Proteomes" id="UP001297600">
    <property type="component" value="Unassembled WGS sequence"/>
</dbReference>
<comment type="subcellular location">
    <subcellularLocation>
        <location evidence="2">Cell membrane</location>
        <topology evidence="2">Lipid-anchor</topology>
    </subcellularLocation>
</comment>
<comment type="caution">
    <text evidence="3">The sequence shown here is derived from an EMBL/GenBank/DDBJ whole genome shotgun (WGS) entry which is preliminary data.</text>
</comment>
<dbReference type="InterPro" id="IPR010131">
    <property type="entry name" value="MdtP/NodT-like"/>
</dbReference>
<keyword evidence="2" id="KW-0564">Palmitate</keyword>
<organism evidence="3 4">
    <name type="scientific">Mesosutterella porci</name>
    <dbReference type="NCBI Taxonomy" id="2915351"/>
    <lineage>
        <taxon>Bacteria</taxon>
        <taxon>Pseudomonadati</taxon>
        <taxon>Pseudomonadota</taxon>
        <taxon>Betaproteobacteria</taxon>
        <taxon>Burkholderiales</taxon>
        <taxon>Sutterellaceae</taxon>
        <taxon>Mesosutterella</taxon>
    </lineage>
</organism>
<feature type="signal peptide" evidence="2">
    <location>
        <begin position="1"/>
        <end position="19"/>
    </location>
</feature>
<gene>
    <name evidence="3" type="ORF">MAF45_02555</name>
</gene>
<name>A0ABS9MP00_9BURK</name>
<dbReference type="EMBL" id="JAKNCT010000002">
    <property type="protein sequence ID" value="MCG5030335.1"/>
    <property type="molecule type" value="Genomic_DNA"/>
</dbReference>
<evidence type="ECO:0000256" key="2">
    <source>
        <dbReference type="RuleBase" id="RU362097"/>
    </source>
</evidence>
<dbReference type="Gene3D" id="1.20.1600.10">
    <property type="entry name" value="Outer membrane efflux proteins (OEP)"/>
    <property type="match status" value="1"/>
</dbReference>
<dbReference type="InterPro" id="IPR003423">
    <property type="entry name" value="OMP_efflux"/>
</dbReference>
<accession>A0ABS9MP00</accession>
<dbReference type="Gene3D" id="2.20.200.10">
    <property type="entry name" value="Outer membrane efflux proteins (OEP)"/>
    <property type="match status" value="1"/>
</dbReference>
<reference evidence="3 4" key="1">
    <citation type="submission" date="2022-02" db="EMBL/GenBank/DDBJ databases">
        <title>Mesosutterella porci, a novel member of the family Sutterellaceae from pig feces.</title>
        <authorList>
            <person name="Wylensek D."/>
            <person name="Clavel T."/>
        </authorList>
    </citation>
    <scope>NUCLEOTIDE SEQUENCE [LARGE SCALE GENOMIC DNA]</scope>
    <source>
        <strain evidence="4">oilRF-744-wt-GAM-9</strain>
    </source>
</reference>
<dbReference type="PANTHER" id="PTHR30203:SF33">
    <property type="entry name" value="BLR4455 PROTEIN"/>
    <property type="match status" value="1"/>
</dbReference>
<dbReference type="SUPFAM" id="SSF56954">
    <property type="entry name" value="Outer membrane efflux proteins (OEP)"/>
    <property type="match status" value="1"/>
</dbReference>
<keyword evidence="2" id="KW-1134">Transmembrane beta strand</keyword>
<keyword evidence="4" id="KW-1185">Reference proteome</keyword>
<protein>
    <submittedName>
        <fullName evidence="3">Efflux transporter outer membrane subunit</fullName>
    </submittedName>
</protein>
<dbReference type="PROSITE" id="PS51257">
    <property type="entry name" value="PROKAR_LIPOPROTEIN"/>
    <property type="match status" value="1"/>
</dbReference>
<sequence length="466" mass="50377">MKRSFALLVAASLSSIGLSGCSTPPGLPETLPAEKVHLPADWQAPAPQGSVASERDDWWSELRDPQLSSLIESALRDAHNVKAAAARLDAARAYARQVGADLYPEIGLAADSGRGKTRSTSTNAVSRPHYLRAAASASWELDFWGKNRNLRESALASADKSLWAARAVRLSLAGSIAREYIGWLGSLRKLDLAVDSLETMQKTLEIVRSRRGLGTATDVDVSSSEAELASRKADADTLRLEAEQHEHALALLASRPELRLRRPATLELPCPAVRPGLPSELLQNRPDVRQAEAALRSSHAEIAAAYAAFFPSISLTGSAGTQSRELSGLFGASIWSLGVSLDLPIFDFGRRTARYEETKAAERAALEAYRQAAEQAYGDVRDALSSTRYLKDIEESRRTSLEASQRALLQALDRYRLGGEGFLTVLTAQRTFNSAAASLADARSERLYAYVSFNEALGAGASEEKP</sequence>
<dbReference type="RefSeq" id="WP_237977985.1">
    <property type="nucleotide sequence ID" value="NZ_JAKNCT010000002.1"/>
</dbReference>